<feature type="region of interest" description="Disordered" evidence="1">
    <location>
        <begin position="1"/>
        <end position="24"/>
    </location>
</feature>
<accession>A0AAN8ZVB4</accession>
<reference evidence="2 3" key="1">
    <citation type="submission" date="2023-11" db="EMBL/GenBank/DDBJ databases">
        <title>Halocaridina rubra genome assembly.</title>
        <authorList>
            <person name="Smith C."/>
        </authorList>
    </citation>
    <scope>NUCLEOTIDE SEQUENCE [LARGE SCALE GENOMIC DNA]</scope>
    <source>
        <strain evidence="2">EP-1</strain>
        <tissue evidence="2">Whole</tissue>
    </source>
</reference>
<keyword evidence="3" id="KW-1185">Reference proteome</keyword>
<dbReference type="EMBL" id="JAXCGZ010015669">
    <property type="protein sequence ID" value="KAK7069936.1"/>
    <property type="molecule type" value="Genomic_DNA"/>
</dbReference>
<evidence type="ECO:0000313" key="3">
    <source>
        <dbReference type="Proteomes" id="UP001381693"/>
    </source>
</evidence>
<feature type="region of interest" description="Disordered" evidence="1">
    <location>
        <begin position="40"/>
        <end position="65"/>
    </location>
</feature>
<evidence type="ECO:0000256" key="1">
    <source>
        <dbReference type="SAM" id="MobiDB-lite"/>
    </source>
</evidence>
<protein>
    <submittedName>
        <fullName evidence="2">Uncharacterized protein</fullName>
    </submittedName>
</protein>
<comment type="caution">
    <text evidence="2">The sequence shown here is derived from an EMBL/GenBank/DDBJ whole genome shotgun (WGS) entry which is preliminary data.</text>
</comment>
<name>A0AAN8ZVB4_HALRR</name>
<gene>
    <name evidence="2" type="ORF">SK128_011607</name>
</gene>
<proteinExistence type="predicted"/>
<organism evidence="2 3">
    <name type="scientific">Halocaridina rubra</name>
    <name type="common">Hawaiian red shrimp</name>
    <dbReference type="NCBI Taxonomy" id="373956"/>
    <lineage>
        <taxon>Eukaryota</taxon>
        <taxon>Metazoa</taxon>
        <taxon>Ecdysozoa</taxon>
        <taxon>Arthropoda</taxon>
        <taxon>Crustacea</taxon>
        <taxon>Multicrustacea</taxon>
        <taxon>Malacostraca</taxon>
        <taxon>Eumalacostraca</taxon>
        <taxon>Eucarida</taxon>
        <taxon>Decapoda</taxon>
        <taxon>Pleocyemata</taxon>
        <taxon>Caridea</taxon>
        <taxon>Atyoidea</taxon>
        <taxon>Atyidae</taxon>
        <taxon>Halocaridina</taxon>
    </lineage>
</organism>
<evidence type="ECO:0000313" key="2">
    <source>
        <dbReference type="EMBL" id="KAK7069936.1"/>
    </source>
</evidence>
<sequence length="65" mass="7459">MCIGNAEAEREFQSQDVKGKKQSLHRPIREVQIFTCVKKPHSGERDATHPLSRTAMKVVRKKGKR</sequence>
<feature type="compositionally biased region" description="Basic and acidic residues" evidence="1">
    <location>
        <begin position="7"/>
        <end position="19"/>
    </location>
</feature>
<dbReference type="Proteomes" id="UP001381693">
    <property type="component" value="Unassembled WGS sequence"/>
</dbReference>
<dbReference type="AlphaFoldDB" id="A0AAN8ZVB4"/>